<dbReference type="GO" id="GO:0005634">
    <property type="term" value="C:nucleus"/>
    <property type="evidence" value="ECO:0000318"/>
    <property type="project" value="GO_Central"/>
</dbReference>
<dbReference type="OMA" id="PPLCISW"/>
<dbReference type="GeneID" id="103167607"/>
<feature type="region of interest" description="Disordered" evidence="1">
    <location>
        <begin position="371"/>
        <end position="417"/>
    </location>
</feature>
<feature type="compositionally biased region" description="Basic and acidic residues" evidence="1">
    <location>
        <begin position="375"/>
        <end position="386"/>
    </location>
</feature>
<gene>
    <name evidence="2" type="primary">LOC103167607</name>
</gene>
<proteinExistence type="predicted"/>
<dbReference type="Ensembl" id="ENSOANT00000061712.1">
    <property type="protein sequence ID" value="ENSOANP00000037260.1"/>
    <property type="gene ID" value="ENSOANG00000036327.1"/>
</dbReference>
<reference evidence="2" key="1">
    <citation type="submission" date="2025-08" db="UniProtKB">
        <authorList>
            <consortium name="Ensembl"/>
        </authorList>
    </citation>
    <scope>IDENTIFICATION</scope>
    <source>
        <strain evidence="2">Glennie</strain>
    </source>
</reference>
<dbReference type="InParanoid" id="A0A6I8N8Z3"/>
<dbReference type="RefSeq" id="XP_028913168.1">
    <property type="nucleotide sequence ID" value="XM_029057335.2"/>
</dbReference>
<feature type="compositionally biased region" description="Basic residues" evidence="1">
    <location>
        <begin position="251"/>
        <end position="268"/>
    </location>
</feature>
<evidence type="ECO:0000313" key="3">
    <source>
        <dbReference type="Proteomes" id="UP000002279"/>
    </source>
</evidence>
<name>A0A6I8N8Z3_ORNAN</name>
<evidence type="ECO:0000313" key="2">
    <source>
        <dbReference type="Ensembl" id="ENSOANP00000037260.1"/>
    </source>
</evidence>
<accession>A0A6I8N8Z3</accession>
<reference evidence="2" key="2">
    <citation type="submission" date="2025-09" db="UniProtKB">
        <authorList>
            <consortium name="Ensembl"/>
        </authorList>
    </citation>
    <scope>IDENTIFICATION</scope>
    <source>
        <strain evidence="2">Glennie</strain>
    </source>
</reference>
<feature type="region of interest" description="Disordered" evidence="1">
    <location>
        <begin position="227"/>
        <end position="268"/>
    </location>
</feature>
<keyword evidence="3" id="KW-1185">Reference proteome</keyword>
<organism evidence="2 3">
    <name type="scientific">Ornithorhynchus anatinus</name>
    <name type="common">Duckbill platypus</name>
    <dbReference type="NCBI Taxonomy" id="9258"/>
    <lineage>
        <taxon>Eukaryota</taxon>
        <taxon>Metazoa</taxon>
        <taxon>Chordata</taxon>
        <taxon>Craniata</taxon>
        <taxon>Vertebrata</taxon>
        <taxon>Euteleostomi</taxon>
        <taxon>Mammalia</taxon>
        <taxon>Monotremata</taxon>
        <taxon>Ornithorhynchidae</taxon>
        <taxon>Ornithorhynchus</taxon>
    </lineage>
</organism>
<evidence type="ECO:0000256" key="1">
    <source>
        <dbReference type="SAM" id="MobiDB-lite"/>
    </source>
</evidence>
<dbReference type="Bgee" id="ENSOANG00000036327">
    <property type="expression patterns" value="Expressed in testis"/>
</dbReference>
<dbReference type="Proteomes" id="UP000002279">
    <property type="component" value="Unplaced"/>
</dbReference>
<dbReference type="OrthoDB" id="6511351at2759"/>
<dbReference type="AlphaFoldDB" id="A0A6I8N8Z3"/>
<dbReference type="KEGG" id="oaa:103167607"/>
<sequence length="472" mass="52687">MEDRFLFDGVSDLEDVMQTDAFERDSQVFLDNAVLHDAAGETYEEKFNFFKDIYLSEDDDRDVVPSHFNPVDDFNENDIFEEFLKLQDLRSIEESLSSPPHSSNDQSLFSSATQDNPNNVPFSVLAKEGAAHLSQEMPAFLCLPSNHQEMDLSLSVEDSLMGQSVVYPIAPLPSVSSLLSLHNYSRNPLTMDNMPKVDNAASDTQETFQNPYVQGDSGVGPPFQETVDDASSSHRKVICPSEREMQLRPKNSGKGRRRRSKLHLGPKKRYQNNRFYSDGKPEVSVLKRILMTPPELKVPSKQLDHGASASETLGATYLPELSLKCPPQKAARDCYFLTNGDLCLNGSCYNSYDNLNCDTGENKAIKANITYTGGKNDDRSPPRKELTNNSNSTATENHEDSNLISSPETVGLPKDENHGSPPLCISWEAVETTCARLLARGQEAEEANYPKHIAEQLILEEFGRCISQIFQK</sequence>
<feature type="region of interest" description="Disordered" evidence="1">
    <location>
        <begin position="94"/>
        <end position="113"/>
    </location>
</feature>
<dbReference type="GO" id="GO:0006355">
    <property type="term" value="P:regulation of DNA-templated transcription"/>
    <property type="evidence" value="ECO:0000318"/>
    <property type="project" value="GO_Central"/>
</dbReference>
<protein>
    <submittedName>
        <fullName evidence="2">Uncharacterized protein</fullName>
    </submittedName>
</protein>
<dbReference type="RefSeq" id="XP_028913167.1">
    <property type="nucleotide sequence ID" value="XM_029057334.2"/>
</dbReference>